<accession>A0AAW2GAB7</accession>
<proteinExistence type="predicted"/>
<dbReference type="AlphaFoldDB" id="A0AAW2GAB7"/>
<organism evidence="1 2">
    <name type="scientific">Cardiocondyla obscurior</name>
    <dbReference type="NCBI Taxonomy" id="286306"/>
    <lineage>
        <taxon>Eukaryota</taxon>
        <taxon>Metazoa</taxon>
        <taxon>Ecdysozoa</taxon>
        <taxon>Arthropoda</taxon>
        <taxon>Hexapoda</taxon>
        <taxon>Insecta</taxon>
        <taxon>Pterygota</taxon>
        <taxon>Neoptera</taxon>
        <taxon>Endopterygota</taxon>
        <taxon>Hymenoptera</taxon>
        <taxon>Apocrita</taxon>
        <taxon>Aculeata</taxon>
        <taxon>Formicoidea</taxon>
        <taxon>Formicidae</taxon>
        <taxon>Myrmicinae</taxon>
        <taxon>Cardiocondyla</taxon>
    </lineage>
</organism>
<dbReference type="GO" id="GO:0005654">
    <property type="term" value="C:nucleoplasm"/>
    <property type="evidence" value="ECO:0007669"/>
    <property type="project" value="TreeGrafter"/>
</dbReference>
<evidence type="ECO:0000313" key="1">
    <source>
        <dbReference type="EMBL" id="KAL0123869.1"/>
    </source>
</evidence>
<dbReference type="Proteomes" id="UP001430953">
    <property type="component" value="Unassembled WGS sequence"/>
</dbReference>
<sequence length="340" mass="39646">MSSINVKRLIINVIKRFKFEELEDAVIPIFPEISWTQVVSKLIKSHKTFTVTNVSYVIDNVINKAKIEEKILYDRLATLEAIEISRHSKKKTWYGYELINLNEARYIEKQEIQEIQNMIQDEFLSSGLTMNVKVVIYDNVLFISIKEKKKKKQVKRIFPTFFALFMDHKYFFCTKKIVQSNYLKVVTVSLGYNNYKKIKLMGRDLKSLMKLLWNKQQGALHAEGISQPPVYQSSNPTISNNGVDYTQSKQRRKYGEQCFGENPPTLEVLVIKGPEQLIQHESLISKLPDDPLPMSWEFRSHNIARFLTTLIEKRVCTPPVPDYISNFLTLGKNILTLRQE</sequence>
<dbReference type="EMBL" id="JADYXP020000005">
    <property type="protein sequence ID" value="KAL0123869.1"/>
    <property type="molecule type" value="Genomic_DNA"/>
</dbReference>
<protein>
    <submittedName>
        <fullName evidence="1">Uncharacterized protein</fullName>
    </submittedName>
</protein>
<evidence type="ECO:0000313" key="2">
    <source>
        <dbReference type="Proteomes" id="UP001430953"/>
    </source>
</evidence>
<reference evidence="1 2" key="1">
    <citation type="submission" date="2023-03" db="EMBL/GenBank/DDBJ databases">
        <title>High recombination rates correlate with genetic variation in Cardiocondyla obscurior ants.</title>
        <authorList>
            <person name="Errbii M."/>
        </authorList>
    </citation>
    <scope>NUCLEOTIDE SEQUENCE [LARGE SCALE GENOMIC DNA]</scope>
    <source>
        <strain evidence="1">Alpha-2009</strain>
        <tissue evidence="1">Whole body</tissue>
    </source>
</reference>
<name>A0AAW2GAB7_9HYME</name>
<dbReference type="InterPro" id="IPR052011">
    <property type="entry name" value="CENP-NAC/CAD_complex"/>
</dbReference>
<dbReference type="PANTHER" id="PTHR46790:SF1">
    <property type="entry name" value="CENTROMERE PROTEIN N"/>
    <property type="match status" value="1"/>
</dbReference>
<gene>
    <name evidence="1" type="ORF">PUN28_006008</name>
</gene>
<comment type="caution">
    <text evidence="1">The sequence shown here is derived from an EMBL/GenBank/DDBJ whole genome shotgun (WGS) entry which is preliminary data.</text>
</comment>
<keyword evidence="2" id="KW-1185">Reference proteome</keyword>
<dbReference type="PANTHER" id="PTHR46790">
    <property type="entry name" value="CENTROMERE PROTEIN N"/>
    <property type="match status" value="1"/>
</dbReference>